<accession>A0A1E1KCN5</accession>
<proteinExistence type="predicted"/>
<evidence type="ECO:0000256" key="1">
    <source>
        <dbReference type="SAM" id="SignalP"/>
    </source>
</evidence>
<sequence length="104" mass="11710">MKYTAVVLAATFAVAFAQVKNYDQYSPCFGKKDKDLCKYEIDYVFHDYTTGNWKRMTCEGGLHGRCQPDNNHVNLTCQQADVNNCATKFVPTCDKDALTCVPPN</sequence>
<keyword evidence="3" id="KW-1185">Reference proteome</keyword>
<comment type="caution">
    <text evidence="2">The sequence shown here is derived from an EMBL/GenBank/DDBJ whole genome shotgun (WGS) entry which is preliminary data.</text>
</comment>
<feature type="signal peptide" evidence="1">
    <location>
        <begin position="1"/>
        <end position="17"/>
    </location>
</feature>
<dbReference type="InParanoid" id="A0A1E1KCN5"/>
<gene>
    <name evidence="2" type="ORF">RCO7_08777</name>
</gene>
<evidence type="ECO:0000313" key="2">
    <source>
        <dbReference type="EMBL" id="CZS95782.1"/>
    </source>
</evidence>
<dbReference type="AlphaFoldDB" id="A0A1E1KCN5"/>
<organism evidence="2 3">
    <name type="scientific">Rhynchosporium graminicola</name>
    <dbReference type="NCBI Taxonomy" id="2792576"/>
    <lineage>
        <taxon>Eukaryota</taxon>
        <taxon>Fungi</taxon>
        <taxon>Dikarya</taxon>
        <taxon>Ascomycota</taxon>
        <taxon>Pezizomycotina</taxon>
        <taxon>Leotiomycetes</taxon>
        <taxon>Helotiales</taxon>
        <taxon>Ploettnerulaceae</taxon>
        <taxon>Rhynchosporium</taxon>
    </lineage>
</organism>
<feature type="chain" id="PRO_5009445831" description="Antifungal protein" evidence="1">
    <location>
        <begin position="18"/>
        <end position="104"/>
    </location>
</feature>
<evidence type="ECO:0000313" key="3">
    <source>
        <dbReference type="Proteomes" id="UP000178129"/>
    </source>
</evidence>
<protein>
    <recommendedName>
        <fullName evidence="4">Antifungal protein</fullName>
    </recommendedName>
</protein>
<dbReference type="Proteomes" id="UP000178129">
    <property type="component" value="Unassembled WGS sequence"/>
</dbReference>
<reference evidence="3" key="1">
    <citation type="submission" date="2016-03" db="EMBL/GenBank/DDBJ databases">
        <authorList>
            <person name="Ploux O."/>
        </authorList>
    </citation>
    <scope>NUCLEOTIDE SEQUENCE [LARGE SCALE GENOMIC DNA]</scope>
    <source>
        <strain evidence="3">UK7</strain>
    </source>
</reference>
<name>A0A1E1KCN5_9HELO</name>
<keyword evidence="1" id="KW-0732">Signal</keyword>
<dbReference type="EMBL" id="FJUW01000011">
    <property type="protein sequence ID" value="CZS95782.1"/>
    <property type="molecule type" value="Genomic_DNA"/>
</dbReference>
<evidence type="ECO:0008006" key="4">
    <source>
        <dbReference type="Google" id="ProtNLM"/>
    </source>
</evidence>